<accession>Q49873</accession>
<reference evidence="2" key="1">
    <citation type="submission" date="1994-01" db="EMBL/GenBank/DDBJ databases">
        <authorList>
            <person name="Smith D.R."/>
        </authorList>
    </citation>
    <scope>NUCLEOTIDE SEQUENCE</scope>
</reference>
<protein>
    <submittedName>
        <fullName evidence="2">B229_F1_30</fullName>
    </submittedName>
</protein>
<reference evidence="2" key="2">
    <citation type="submission" date="1994-03" db="EMBL/GenBank/DDBJ databases">
        <authorList>
            <person name="Robison K."/>
        </authorList>
    </citation>
    <scope>NUCLEOTIDE SEQUENCE</scope>
</reference>
<feature type="region of interest" description="Disordered" evidence="1">
    <location>
        <begin position="80"/>
        <end position="108"/>
    </location>
</feature>
<sequence>MATQVHNNYHVPFFAGHVEKHSAVSGTDIFHHGTQSAQPIGTTDQLVGGDTSINVAGHRDGFATQGADLVDHSGDISSAATMSSTTTVAPDRAKPIASTRPSPATAPVTTATFTDKPSRVRNATRLKFRPSLGLMEGSQSI</sequence>
<evidence type="ECO:0000313" key="2">
    <source>
        <dbReference type="EMBL" id="AAA17315.1"/>
    </source>
</evidence>
<evidence type="ECO:0000256" key="1">
    <source>
        <dbReference type="SAM" id="MobiDB-lite"/>
    </source>
</evidence>
<proteinExistence type="predicted"/>
<name>Q49873_MYCLR</name>
<organism evidence="2">
    <name type="scientific">Mycobacterium leprae</name>
    <dbReference type="NCBI Taxonomy" id="1769"/>
    <lineage>
        <taxon>Bacteria</taxon>
        <taxon>Bacillati</taxon>
        <taxon>Actinomycetota</taxon>
        <taxon>Actinomycetes</taxon>
        <taxon>Mycobacteriales</taxon>
        <taxon>Mycobacteriaceae</taxon>
        <taxon>Mycobacterium</taxon>
    </lineage>
</organism>
<dbReference type="EMBL" id="U00020">
    <property type="protein sequence ID" value="AAA17315.1"/>
    <property type="molecule type" value="Genomic_DNA"/>
</dbReference>
<feature type="compositionally biased region" description="Low complexity" evidence="1">
    <location>
        <begin position="95"/>
        <end position="108"/>
    </location>
</feature>
<dbReference type="AlphaFoldDB" id="Q49873"/>
<dbReference type="PIR" id="S73001">
    <property type="entry name" value="S73001"/>
</dbReference>